<proteinExistence type="predicted"/>
<reference evidence="1 2" key="1">
    <citation type="submission" date="2014-08" db="EMBL/GenBank/DDBJ databases">
        <authorList>
            <person name="Chen Y.-H."/>
        </authorList>
    </citation>
    <scope>NUCLEOTIDE SEQUENCE [LARGE SCALE GENOMIC DNA]</scope>
</reference>
<evidence type="ECO:0000313" key="2">
    <source>
        <dbReference type="Proteomes" id="UP000046176"/>
    </source>
</evidence>
<dbReference type="EMBL" id="CCRH01000004">
    <property type="protein sequence ID" value="CDZ33027.1"/>
    <property type="molecule type" value="Genomic_DNA"/>
</dbReference>
<accession>A0A0T7FDC5</accession>
<sequence>MTIYAPTTFADRTLLPRALIKRPRRTYTASYTFTFGQLVIFGGTTWTVVTRQRTTNGNQLYRLFRPGDIRPFRVVLGRALAAAPSDPVEADRLYKVYLAGLRMQRRDERIRSLLASQRGSAGA</sequence>
<name>A0A0T7FDC5_NEOGA</name>
<organism evidence="1 2">
    <name type="scientific">Neorhizobium galegae bv. officinalis</name>
    <dbReference type="NCBI Taxonomy" id="323656"/>
    <lineage>
        <taxon>Bacteria</taxon>
        <taxon>Pseudomonadati</taxon>
        <taxon>Pseudomonadota</taxon>
        <taxon>Alphaproteobacteria</taxon>
        <taxon>Hyphomicrobiales</taxon>
        <taxon>Rhizobiaceae</taxon>
        <taxon>Rhizobium/Agrobacterium group</taxon>
        <taxon>Neorhizobium</taxon>
    </lineage>
</organism>
<dbReference type="RefSeq" id="WP_046665867.1">
    <property type="nucleotide sequence ID" value="NZ_CCRH01000004.1"/>
</dbReference>
<protein>
    <submittedName>
        <fullName evidence="1">Uncharacterized protein</fullName>
    </submittedName>
</protein>
<evidence type="ECO:0000313" key="1">
    <source>
        <dbReference type="EMBL" id="CDZ33027.1"/>
    </source>
</evidence>
<gene>
    <name evidence="1" type="ORF">NGAL_HAMBI1145_16140</name>
</gene>
<dbReference type="Proteomes" id="UP000046176">
    <property type="component" value="Unassembled WGS sequence"/>
</dbReference>
<dbReference type="AlphaFoldDB" id="A0A0T7FDC5"/>